<dbReference type="PANTHER" id="PTHR33376">
    <property type="match status" value="1"/>
</dbReference>
<sequence length="342" mass="37852">MNKAGRVSGLFAFLMMFAILFCSVSQLQAAEISLSYANFPPAKTFPCVQMERWKQEVEKRTSGKVQVQTYPGSTLLGAKNTLRGVMQGQADIGCVSIAYHPGVFPLSSVFELPLGFTTSTSASLALWDLFQKHQPKEFKKFKVLTMFASAPSNLMTKTPVRSLSDLKGVELRASGILSKILDSIGATPVSMPMSATPEALQKGVVKGLFSSFDVLKDMNFAEICRYETVTNTAVYPFAIIMNKSSWEALPDDVKKVMNDLGREQAEWTGQYMDQHVKDSLAWSKEKYDIELITMPEADMQTIKEKTMPLINDWKTKAVDSGVDADAVLAEVETSRVKYDSAK</sequence>
<keyword evidence="4" id="KW-1185">Reference proteome</keyword>
<feature type="chain" id="PRO_5011764545" evidence="2">
    <location>
        <begin position="30"/>
        <end position="342"/>
    </location>
</feature>
<dbReference type="InterPro" id="IPR018389">
    <property type="entry name" value="DctP_fam"/>
</dbReference>
<proteinExistence type="predicted"/>
<keyword evidence="1 2" id="KW-0732">Signal</keyword>
<name>A0A1G9KJF8_9BACT</name>
<dbReference type="Gene3D" id="3.40.190.170">
    <property type="entry name" value="Bacterial extracellular solute-binding protein, family 7"/>
    <property type="match status" value="1"/>
</dbReference>
<evidence type="ECO:0000256" key="1">
    <source>
        <dbReference type="ARBA" id="ARBA00022729"/>
    </source>
</evidence>
<dbReference type="STRING" id="246191.SAMN05660337_3113"/>
<evidence type="ECO:0000313" key="3">
    <source>
        <dbReference type="EMBL" id="SDL49980.1"/>
    </source>
</evidence>
<dbReference type="PANTHER" id="PTHR33376:SF15">
    <property type="entry name" value="BLL6794 PROTEIN"/>
    <property type="match status" value="1"/>
</dbReference>
<dbReference type="AlphaFoldDB" id="A0A1G9KJF8"/>
<dbReference type="NCBIfam" id="NF037995">
    <property type="entry name" value="TRAP_S1"/>
    <property type="match status" value="1"/>
</dbReference>
<dbReference type="EMBL" id="FNGA01000005">
    <property type="protein sequence ID" value="SDL49980.1"/>
    <property type="molecule type" value="Genomic_DNA"/>
</dbReference>
<gene>
    <name evidence="3" type="ORF">SAMN05660337_3113</name>
</gene>
<protein>
    <submittedName>
        <fullName evidence="3">TRAP-type C4-dicarboxylate transport system, substrate-binding protein</fullName>
    </submittedName>
</protein>
<dbReference type="InterPro" id="IPR038404">
    <property type="entry name" value="TRAP_DctP_sf"/>
</dbReference>
<accession>A0A1G9KJF8</accession>
<dbReference type="OrthoDB" id="8912194at2"/>
<dbReference type="Pfam" id="PF03480">
    <property type="entry name" value="DctP"/>
    <property type="match status" value="1"/>
</dbReference>
<dbReference type="Proteomes" id="UP000199053">
    <property type="component" value="Unassembled WGS sequence"/>
</dbReference>
<reference evidence="4" key="1">
    <citation type="submission" date="2016-10" db="EMBL/GenBank/DDBJ databases">
        <authorList>
            <person name="Varghese N."/>
            <person name="Submissions S."/>
        </authorList>
    </citation>
    <scope>NUCLEOTIDE SEQUENCE [LARGE SCALE GENOMIC DNA]</scope>
    <source>
        <strain evidence="4">DSM 16995</strain>
    </source>
</reference>
<organism evidence="3 4">
    <name type="scientific">Maridesulfovibrio ferrireducens</name>
    <dbReference type="NCBI Taxonomy" id="246191"/>
    <lineage>
        <taxon>Bacteria</taxon>
        <taxon>Pseudomonadati</taxon>
        <taxon>Thermodesulfobacteriota</taxon>
        <taxon>Desulfovibrionia</taxon>
        <taxon>Desulfovibrionales</taxon>
        <taxon>Desulfovibrionaceae</taxon>
        <taxon>Maridesulfovibrio</taxon>
    </lineage>
</organism>
<dbReference type="GO" id="GO:0055085">
    <property type="term" value="P:transmembrane transport"/>
    <property type="evidence" value="ECO:0007669"/>
    <property type="project" value="InterPro"/>
</dbReference>
<dbReference type="RefSeq" id="WP_092162737.1">
    <property type="nucleotide sequence ID" value="NZ_FNGA01000005.1"/>
</dbReference>
<dbReference type="CDD" id="cd13665">
    <property type="entry name" value="PBP2_TRAP_Dctp3_4"/>
    <property type="match status" value="1"/>
</dbReference>
<evidence type="ECO:0000313" key="4">
    <source>
        <dbReference type="Proteomes" id="UP000199053"/>
    </source>
</evidence>
<feature type="signal peptide" evidence="2">
    <location>
        <begin position="1"/>
        <end position="29"/>
    </location>
</feature>
<evidence type="ECO:0000256" key="2">
    <source>
        <dbReference type="SAM" id="SignalP"/>
    </source>
</evidence>